<gene>
    <name evidence="1" type="ORF">POCTA_138.1.T0350225</name>
</gene>
<reference evidence="1" key="1">
    <citation type="submission" date="2021-01" db="EMBL/GenBank/DDBJ databases">
        <authorList>
            <consortium name="Genoscope - CEA"/>
            <person name="William W."/>
        </authorList>
    </citation>
    <scope>NUCLEOTIDE SEQUENCE</scope>
</reference>
<comment type="caution">
    <text evidence="1">The sequence shown here is derived from an EMBL/GenBank/DDBJ whole genome shotgun (WGS) entry which is preliminary data.</text>
</comment>
<dbReference type="EMBL" id="CAJJDP010000035">
    <property type="protein sequence ID" value="CAD8158493.1"/>
    <property type="molecule type" value="Genomic_DNA"/>
</dbReference>
<protein>
    <submittedName>
        <fullName evidence="1">Uncharacterized protein</fullName>
    </submittedName>
</protein>
<evidence type="ECO:0000313" key="2">
    <source>
        <dbReference type="Proteomes" id="UP000683925"/>
    </source>
</evidence>
<dbReference type="AlphaFoldDB" id="A0A8S1U388"/>
<sequence>MTLKRFYEFNTLELHFSQPNNLKAKVDIFSNHQIILDRENFSINIYQLYNNQHSIRLKLSHGNQKFNNCYKKNIFELFSL</sequence>
<name>A0A8S1U388_PAROT</name>
<dbReference type="Proteomes" id="UP000683925">
    <property type="component" value="Unassembled WGS sequence"/>
</dbReference>
<evidence type="ECO:0000313" key="1">
    <source>
        <dbReference type="EMBL" id="CAD8158493.1"/>
    </source>
</evidence>
<proteinExistence type="predicted"/>
<organism evidence="1 2">
    <name type="scientific">Paramecium octaurelia</name>
    <dbReference type="NCBI Taxonomy" id="43137"/>
    <lineage>
        <taxon>Eukaryota</taxon>
        <taxon>Sar</taxon>
        <taxon>Alveolata</taxon>
        <taxon>Ciliophora</taxon>
        <taxon>Intramacronucleata</taxon>
        <taxon>Oligohymenophorea</taxon>
        <taxon>Peniculida</taxon>
        <taxon>Parameciidae</taxon>
        <taxon>Paramecium</taxon>
    </lineage>
</organism>
<accession>A0A8S1U388</accession>
<keyword evidence="2" id="KW-1185">Reference proteome</keyword>